<reference evidence="2" key="2">
    <citation type="journal article" date="2016" name="Sci. Rep.">
        <title>Dictyocaulus viviparus genome, variome and transcriptome elucidate lungworm biology and support future intervention.</title>
        <authorList>
            <person name="McNulty S.N."/>
            <person name="Strube C."/>
            <person name="Rosa B.A."/>
            <person name="Martin J.C."/>
            <person name="Tyagi R."/>
            <person name="Choi Y.J."/>
            <person name="Wang Q."/>
            <person name="Hallsworth Pepin K."/>
            <person name="Zhang X."/>
            <person name="Ozersky P."/>
            <person name="Wilson R.K."/>
            <person name="Sternberg P.W."/>
            <person name="Gasser R.B."/>
            <person name="Mitreva M."/>
        </authorList>
    </citation>
    <scope>NUCLEOTIDE SEQUENCE [LARGE SCALE GENOMIC DNA]</scope>
    <source>
        <strain evidence="2">HannoverDv2000</strain>
    </source>
</reference>
<evidence type="ECO:0000313" key="2">
    <source>
        <dbReference type="Proteomes" id="UP000053766"/>
    </source>
</evidence>
<proteinExistence type="predicted"/>
<name>A0A0D8XW43_DICVI</name>
<accession>A0A0D8XW43</accession>
<dbReference type="Proteomes" id="UP000053766">
    <property type="component" value="Unassembled WGS sequence"/>
</dbReference>
<dbReference type="EMBL" id="KN716254">
    <property type="protein sequence ID" value="KJH48853.1"/>
    <property type="molecule type" value="Genomic_DNA"/>
</dbReference>
<sequence>MAVVCVISERTDRGSHEDDENGSSCQLSRYCPRACIPKIILKKLKSYATGYIDVSIESDYIEKLTGSGVDIEIGRDGVLLLFATMAA</sequence>
<gene>
    <name evidence="1" type="ORF">DICVIV_05043</name>
</gene>
<keyword evidence="2" id="KW-1185">Reference proteome</keyword>
<reference evidence="1 2" key="1">
    <citation type="submission" date="2013-11" db="EMBL/GenBank/DDBJ databases">
        <title>Draft genome of the bovine lungworm Dictyocaulus viviparus.</title>
        <authorList>
            <person name="Mitreva M."/>
        </authorList>
    </citation>
    <scope>NUCLEOTIDE SEQUENCE [LARGE SCALE GENOMIC DNA]</scope>
    <source>
        <strain evidence="1 2">HannoverDv2000</strain>
    </source>
</reference>
<protein>
    <submittedName>
        <fullName evidence="1">Uncharacterized protein</fullName>
    </submittedName>
</protein>
<dbReference type="AlphaFoldDB" id="A0A0D8XW43"/>
<evidence type="ECO:0000313" key="1">
    <source>
        <dbReference type="EMBL" id="KJH48853.1"/>
    </source>
</evidence>
<organism evidence="1 2">
    <name type="scientific">Dictyocaulus viviparus</name>
    <name type="common">Bovine lungworm</name>
    <dbReference type="NCBI Taxonomy" id="29172"/>
    <lineage>
        <taxon>Eukaryota</taxon>
        <taxon>Metazoa</taxon>
        <taxon>Ecdysozoa</taxon>
        <taxon>Nematoda</taxon>
        <taxon>Chromadorea</taxon>
        <taxon>Rhabditida</taxon>
        <taxon>Rhabditina</taxon>
        <taxon>Rhabditomorpha</taxon>
        <taxon>Strongyloidea</taxon>
        <taxon>Metastrongylidae</taxon>
        <taxon>Dictyocaulus</taxon>
    </lineage>
</organism>